<dbReference type="EMBL" id="LIBB01000522">
    <property type="protein sequence ID" value="KRO68485.1"/>
    <property type="molecule type" value="Genomic_DNA"/>
</dbReference>
<evidence type="ECO:0000256" key="5">
    <source>
        <dbReference type="ARBA" id="ARBA00023274"/>
    </source>
</evidence>
<dbReference type="PANTHER" id="PTHR21349:SF0">
    <property type="entry name" value="LARGE RIBOSOMAL SUBUNIT PROTEIN BL21M"/>
    <property type="match status" value="1"/>
</dbReference>
<name>A0A0R2S1E2_9GAMM</name>
<accession>A0A0R2S1E2</accession>
<evidence type="ECO:0000256" key="2">
    <source>
        <dbReference type="ARBA" id="ARBA00022730"/>
    </source>
</evidence>
<evidence type="ECO:0000256" key="7">
    <source>
        <dbReference type="RuleBase" id="RU000562"/>
    </source>
</evidence>
<comment type="caution">
    <text evidence="8">The sequence shown here is derived from an EMBL/GenBank/DDBJ whole genome shotgun (WGS) entry which is preliminary data.</text>
</comment>
<keyword evidence="2 6" id="KW-0699">rRNA-binding</keyword>
<dbReference type="GO" id="GO:0005737">
    <property type="term" value="C:cytoplasm"/>
    <property type="evidence" value="ECO:0007669"/>
    <property type="project" value="UniProtKB-ARBA"/>
</dbReference>
<dbReference type="NCBIfam" id="TIGR00061">
    <property type="entry name" value="L21"/>
    <property type="match status" value="1"/>
</dbReference>
<evidence type="ECO:0000256" key="4">
    <source>
        <dbReference type="ARBA" id="ARBA00022980"/>
    </source>
</evidence>
<dbReference type="GO" id="GO:0005840">
    <property type="term" value="C:ribosome"/>
    <property type="evidence" value="ECO:0007669"/>
    <property type="project" value="UniProtKB-KW"/>
</dbReference>
<gene>
    <name evidence="6 8" type="primary">rplU</name>
    <name evidence="8" type="ORF">ABR69_06970</name>
</gene>
<dbReference type="GO" id="GO:0006412">
    <property type="term" value="P:translation"/>
    <property type="evidence" value="ECO:0007669"/>
    <property type="project" value="UniProtKB-UniRule"/>
</dbReference>
<dbReference type="InterPro" id="IPR001787">
    <property type="entry name" value="Ribosomal_bL21"/>
</dbReference>
<dbReference type="GO" id="GO:0003735">
    <property type="term" value="F:structural constituent of ribosome"/>
    <property type="evidence" value="ECO:0007669"/>
    <property type="project" value="InterPro"/>
</dbReference>
<evidence type="ECO:0000313" key="8">
    <source>
        <dbReference type="EMBL" id="KRO68485.1"/>
    </source>
</evidence>
<keyword evidence="3 6" id="KW-0694">RNA-binding</keyword>
<organism evidence="8 9">
    <name type="scientific">OM182 bacterium BACL3 MAG-120507-bin80</name>
    <dbReference type="NCBI Taxonomy" id="1655577"/>
    <lineage>
        <taxon>Bacteria</taxon>
        <taxon>Pseudomonadati</taxon>
        <taxon>Pseudomonadota</taxon>
        <taxon>Gammaproteobacteria</taxon>
        <taxon>OMG group</taxon>
        <taxon>OM182 clade</taxon>
    </lineage>
</organism>
<comment type="function">
    <text evidence="6 7">This protein binds to 23S rRNA in the presence of protein L20.</text>
</comment>
<keyword evidence="5 6" id="KW-0687">Ribonucleoprotein</keyword>
<comment type="similarity">
    <text evidence="1 6 7">Belongs to the bacterial ribosomal protein bL21 family.</text>
</comment>
<proteinExistence type="inferred from homology"/>
<dbReference type="SUPFAM" id="SSF141091">
    <property type="entry name" value="L21p-like"/>
    <property type="match status" value="1"/>
</dbReference>
<sequence length="103" mass="11533">MYAVIVSGGKQHRVKEGETLKLEKLEVATGEVIQFDKVLMVGEGESVKIGAPYVEGGQVTAEVLAQGRAKKVQIIKFNRRKHFRKQQGHRQWFTEVKITGIKG</sequence>
<dbReference type="PANTHER" id="PTHR21349">
    <property type="entry name" value="50S RIBOSOMAL PROTEIN L21"/>
    <property type="match status" value="1"/>
</dbReference>
<evidence type="ECO:0000256" key="6">
    <source>
        <dbReference type="HAMAP-Rule" id="MF_01363"/>
    </source>
</evidence>
<dbReference type="HAMAP" id="MF_01363">
    <property type="entry name" value="Ribosomal_bL21"/>
    <property type="match status" value="1"/>
</dbReference>
<evidence type="ECO:0000256" key="1">
    <source>
        <dbReference type="ARBA" id="ARBA00008563"/>
    </source>
</evidence>
<protein>
    <recommendedName>
        <fullName evidence="6">Large ribosomal subunit protein bL21</fullName>
    </recommendedName>
</protein>
<dbReference type="PROSITE" id="PS01169">
    <property type="entry name" value="RIBOSOMAL_L21"/>
    <property type="match status" value="1"/>
</dbReference>
<evidence type="ECO:0000313" key="9">
    <source>
        <dbReference type="Proteomes" id="UP000051934"/>
    </source>
</evidence>
<reference evidence="8 9" key="1">
    <citation type="submission" date="2015-10" db="EMBL/GenBank/DDBJ databases">
        <title>Metagenome-Assembled Genomes uncover a global brackish microbiome.</title>
        <authorList>
            <person name="Hugerth L.W."/>
            <person name="Larsson J."/>
            <person name="Alneberg J."/>
            <person name="Lindh M.V."/>
            <person name="Legrand C."/>
            <person name="Pinhassi J."/>
            <person name="Andersson A.F."/>
        </authorList>
    </citation>
    <scope>NUCLEOTIDE SEQUENCE [LARGE SCALE GENOMIC DNA]</scope>
    <source>
        <strain evidence="8">BACL4 MAG-120507-bin80</strain>
    </source>
</reference>
<dbReference type="InterPro" id="IPR036164">
    <property type="entry name" value="bL21-like_sf"/>
</dbReference>
<evidence type="ECO:0000256" key="3">
    <source>
        <dbReference type="ARBA" id="ARBA00022884"/>
    </source>
</evidence>
<dbReference type="Pfam" id="PF00829">
    <property type="entry name" value="Ribosomal_L21p"/>
    <property type="match status" value="1"/>
</dbReference>
<comment type="subunit">
    <text evidence="6">Part of the 50S ribosomal subunit. Contacts protein L20.</text>
</comment>
<dbReference type="Proteomes" id="UP000051934">
    <property type="component" value="Unassembled WGS sequence"/>
</dbReference>
<dbReference type="InterPro" id="IPR018258">
    <property type="entry name" value="Ribosomal_bL21_CS"/>
</dbReference>
<dbReference type="GO" id="GO:0019843">
    <property type="term" value="F:rRNA binding"/>
    <property type="evidence" value="ECO:0007669"/>
    <property type="project" value="UniProtKB-UniRule"/>
</dbReference>
<keyword evidence="4 6" id="KW-0689">Ribosomal protein</keyword>
<dbReference type="AlphaFoldDB" id="A0A0R2S1E2"/>
<dbReference type="InterPro" id="IPR028909">
    <property type="entry name" value="bL21-like"/>
</dbReference>
<dbReference type="GO" id="GO:1990904">
    <property type="term" value="C:ribonucleoprotein complex"/>
    <property type="evidence" value="ECO:0007669"/>
    <property type="project" value="UniProtKB-KW"/>
</dbReference>